<keyword evidence="1" id="KW-0472">Membrane</keyword>
<accession>A0A0F9F7J8</accession>
<feature type="transmembrane region" description="Helical" evidence="1">
    <location>
        <begin position="6"/>
        <end position="28"/>
    </location>
</feature>
<reference evidence="2" key="1">
    <citation type="journal article" date="2015" name="Nature">
        <title>Complex archaea that bridge the gap between prokaryotes and eukaryotes.</title>
        <authorList>
            <person name="Spang A."/>
            <person name="Saw J.H."/>
            <person name="Jorgensen S.L."/>
            <person name="Zaremba-Niedzwiedzka K."/>
            <person name="Martijn J."/>
            <person name="Lind A.E."/>
            <person name="van Eijk R."/>
            <person name="Schleper C."/>
            <person name="Guy L."/>
            <person name="Ettema T.J."/>
        </authorList>
    </citation>
    <scope>NUCLEOTIDE SEQUENCE</scope>
</reference>
<dbReference type="AlphaFoldDB" id="A0A0F9F7J8"/>
<organism evidence="2">
    <name type="scientific">marine sediment metagenome</name>
    <dbReference type="NCBI Taxonomy" id="412755"/>
    <lineage>
        <taxon>unclassified sequences</taxon>
        <taxon>metagenomes</taxon>
        <taxon>ecological metagenomes</taxon>
    </lineage>
</organism>
<protein>
    <submittedName>
        <fullName evidence="2">Uncharacterized protein</fullName>
    </submittedName>
</protein>
<evidence type="ECO:0000313" key="2">
    <source>
        <dbReference type="EMBL" id="KKL47067.1"/>
    </source>
</evidence>
<keyword evidence="1" id="KW-0812">Transmembrane</keyword>
<keyword evidence="1" id="KW-1133">Transmembrane helix</keyword>
<gene>
    <name evidence="2" type="ORF">LCGC14_2339320</name>
</gene>
<proteinExistence type="predicted"/>
<sequence length="94" mass="10724">MNWTVIGLLITLIVILFGLLSIAAYSIIRLADNAKMLMYNLNYYKDLANKYGLQLIRIEEITKEAENFYGSDIGHPYINELISNIKSLVKIVGR</sequence>
<evidence type="ECO:0000256" key="1">
    <source>
        <dbReference type="SAM" id="Phobius"/>
    </source>
</evidence>
<name>A0A0F9F7J8_9ZZZZ</name>
<comment type="caution">
    <text evidence="2">The sequence shown here is derived from an EMBL/GenBank/DDBJ whole genome shotgun (WGS) entry which is preliminary data.</text>
</comment>
<dbReference type="EMBL" id="LAZR01033806">
    <property type="protein sequence ID" value="KKL47067.1"/>
    <property type="molecule type" value="Genomic_DNA"/>
</dbReference>